<evidence type="ECO:0000313" key="6">
    <source>
        <dbReference type="EMBL" id="MDQ0255888.1"/>
    </source>
</evidence>
<dbReference type="Pfam" id="PF01418">
    <property type="entry name" value="HTH_6"/>
    <property type="match status" value="1"/>
</dbReference>
<organism evidence="6 7">
    <name type="scientific">Evansella vedderi</name>
    <dbReference type="NCBI Taxonomy" id="38282"/>
    <lineage>
        <taxon>Bacteria</taxon>
        <taxon>Bacillati</taxon>
        <taxon>Bacillota</taxon>
        <taxon>Bacilli</taxon>
        <taxon>Bacillales</taxon>
        <taxon>Bacillaceae</taxon>
        <taxon>Evansella</taxon>
    </lineage>
</organism>
<dbReference type="InterPro" id="IPR047640">
    <property type="entry name" value="RpiR-like"/>
</dbReference>
<dbReference type="InterPro" id="IPR000281">
    <property type="entry name" value="HTH_RpiR"/>
</dbReference>
<evidence type="ECO:0000259" key="5">
    <source>
        <dbReference type="PROSITE" id="PS51464"/>
    </source>
</evidence>
<dbReference type="EMBL" id="JAUSUG010000013">
    <property type="protein sequence ID" value="MDQ0255888.1"/>
    <property type="molecule type" value="Genomic_DNA"/>
</dbReference>
<evidence type="ECO:0000256" key="2">
    <source>
        <dbReference type="ARBA" id="ARBA00023125"/>
    </source>
</evidence>
<gene>
    <name evidence="6" type="ORF">J2S74_003272</name>
</gene>
<comment type="caution">
    <text evidence="6">The sequence shown here is derived from an EMBL/GenBank/DDBJ whole genome shotgun (WGS) entry which is preliminary data.</text>
</comment>
<keyword evidence="1" id="KW-0805">Transcription regulation</keyword>
<sequence>MKYEESSGGSLPKLTLLMEQNKTSLTKSELKVYDFVLKNLKEVIYQSLTEISLACDIGESTVLRFCRKLGFKGYQDFKFALAQELASINHSESDETFIDRVKNSMVETIHNTYEIVDHEELQKVIDHIIETDNVIVYGVSSSGIAGLDMQNRLMRIGKHIEVITDSHMQVTRSISVSSKTLIIAISLTGSTKDIVDAVKVAKKNNAKVVAITNYIKSPLTKFADHLLLTSAKENPLDSGSLISKVSQLFVFDLICTGISIKLYDQAKKNKERVAEEISTKFY</sequence>
<dbReference type="Proteomes" id="UP001230005">
    <property type="component" value="Unassembled WGS sequence"/>
</dbReference>
<feature type="domain" description="HTH rpiR-type" evidence="4">
    <location>
        <begin position="12"/>
        <end position="88"/>
    </location>
</feature>
<dbReference type="PROSITE" id="PS51071">
    <property type="entry name" value="HTH_RPIR"/>
    <property type="match status" value="1"/>
</dbReference>
<keyword evidence="2 6" id="KW-0238">DNA-binding</keyword>
<dbReference type="InterPro" id="IPR035472">
    <property type="entry name" value="RpiR-like_SIS"/>
</dbReference>
<dbReference type="InterPro" id="IPR046348">
    <property type="entry name" value="SIS_dom_sf"/>
</dbReference>
<dbReference type="PROSITE" id="PS51464">
    <property type="entry name" value="SIS"/>
    <property type="match status" value="1"/>
</dbReference>
<dbReference type="CDD" id="cd05013">
    <property type="entry name" value="SIS_RpiR"/>
    <property type="match status" value="1"/>
</dbReference>
<keyword evidence="3" id="KW-0804">Transcription</keyword>
<dbReference type="PANTHER" id="PTHR30514">
    <property type="entry name" value="GLUCOKINASE"/>
    <property type="match status" value="1"/>
</dbReference>
<reference evidence="6 7" key="1">
    <citation type="submission" date="2023-07" db="EMBL/GenBank/DDBJ databases">
        <title>Genomic Encyclopedia of Type Strains, Phase IV (KMG-IV): sequencing the most valuable type-strain genomes for metagenomic binning, comparative biology and taxonomic classification.</title>
        <authorList>
            <person name="Goeker M."/>
        </authorList>
    </citation>
    <scope>NUCLEOTIDE SEQUENCE [LARGE SCALE GENOMIC DNA]</scope>
    <source>
        <strain evidence="6 7">DSM 9768</strain>
    </source>
</reference>
<dbReference type="Gene3D" id="3.40.50.10490">
    <property type="entry name" value="Glucose-6-phosphate isomerase like protein, domain 1"/>
    <property type="match status" value="1"/>
</dbReference>
<proteinExistence type="predicted"/>
<dbReference type="InterPro" id="IPR036388">
    <property type="entry name" value="WH-like_DNA-bd_sf"/>
</dbReference>
<dbReference type="RefSeq" id="WP_307327134.1">
    <property type="nucleotide sequence ID" value="NZ_JAUSUG010000013.1"/>
</dbReference>
<evidence type="ECO:0000256" key="3">
    <source>
        <dbReference type="ARBA" id="ARBA00023163"/>
    </source>
</evidence>
<dbReference type="SUPFAM" id="SSF53697">
    <property type="entry name" value="SIS domain"/>
    <property type="match status" value="1"/>
</dbReference>
<accession>A0ABT9ZXC1</accession>
<dbReference type="Pfam" id="PF01380">
    <property type="entry name" value="SIS"/>
    <property type="match status" value="1"/>
</dbReference>
<name>A0ABT9ZXC1_9BACI</name>
<evidence type="ECO:0000313" key="7">
    <source>
        <dbReference type="Proteomes" id="UP001230005"/>
    </source>
</evidence>
<dbReference type="InterPro" id="IPR009057">
    <property type="entry name" value="Homeodomain-like_sf"/>
</dbReference>
<dbReference type="PANTHER" id="PTHR30514:SF1">
    <property type="entry name" value="HTH-TYPE TRANSCRIPTIONAL REGULATOR HEXR-RELATED"/>
    <property type="match status" value="1"/>
</dbReference>
<dbReference type="GO" id="GO:0003677">
    <property type="term" value="F:DNA binding"/>
    <property type="evidence" value="ECO:0007669"/>
    <property type="project" value="UniProtKB-KW"/>
</dbReference>
<evidence type="ECO:0000259" key="4">
    <source>
        <dbReference type="PROSITE" id="PS51071"/>
    </source>
</evidence>
<dbReference type="InterPro" id="IPR001347">
    <property type="entry name" value="SIS_dom"/>
</dbReference>
<dbReference type="Gene3D" id="1.10.10.10">
    <property type="entry name" value="Winged helix-like DNA-binding domain superfamily/Winged helix DNA-binding domain"/>
    <property type="match status" value="1"/>
</dbReference>
<feature type="domain" description="SIS" evidence="5">
    <location>
        <begin position="124"/>
        <end position="264"/>
    </location>
</feature>
<evidence type="ECO:0000256" key="1">
    <source>
        <dbReference type="ARBA" id="ARBA00023015"/>
    </source>
</evidence>
<dbReference type="SUPFAM" id="SSF46689">
    <property type="entry name" value="Homeodomain-like"/>
    <property type="match status" value="1"/>
</dbReference>
<protein>
    <submittedName>
        <fullName evidence="6">DNA-binding MurR/RpiR family transcriptional regulator</fullName>
    </submittedName>
</protein>
<keyword evidence="7" id="KW-1185">Reference proteome</keyword>